<evidence type="ECO:0000313" key="7">
    <source>
        <dbReference type="Ensembl" id="ENSCSAVP00000017101.1"/>
    </source>
</evidence>
<comment type="subcellular location">
    <subcellularLocation>
        <location evidence="1">Membrane</location>
        <topology evidence="1">Multi-pass membrane protein</topology>
    </subcellularLocation>
</comment>
<keyword evidence="4 5" id="KW-0472">Membrane</keyword>
<feature type="chain" id="PRO_5003578731" evidence="6">
    <location>
        <begin position="25"/>
        <end position="433"/>
    </location>
</feature>
<reference evidence="7" key="3">
    <citation type="submission" date="2025-09" db="UniProtKB">
        <authorList>
            <consortium name="Ensembl"/>
        </authorList>
    </citation>
    <scope>IDENTIFICATION</scope>
</reference>
<feature type="transmembrane region" description="Helical" evidence="5">
    <location>
        <begin position="38"/>
        <end position="59"/>
    </location>
</feature>
<evidence type="ECO:0000256" key="6">
    <source>
        <dbReference type="SAM" id="SignalP"/>
    </source>
</evidence>
<dbReference type="PANTHER" id="PTHR23051">
    <property type="entry name" value="SOLUTE CARRIER FAMILY 35, MEMBER F5"/>
    <property type="match status" value="1"/>
</dbReference>
<keyword evidence="3 5" id="KW-1133">Transmembrane helix</keyword>
<dbReference type="AlphaFoldDB" id="H2ZHN5"/>
<evidence type="ECO:0000256" key="3">
    <source>
        <dbReference type="ARBA" id="ARBA00022989"/>
    </source>
</evidence>
<evidence type="ECO:0000256" key="4">
    <source>
        <dbReference type="ARBA" id="ARBA00023136"/>
    </source>
</evidence>
<sequence>KSKFCLGLFLLLLVDLIWVASSEASRYLFKDIHYDKPYMSTYIKTSMFSIYLLGFVLYAPWRRQCIRCACDDYPGQYQLVGETDTEDTDSEYQSRSSLSESMYVPAKVPSASELDSSDGERKSKMKVKFNHLMEVKHLEGNFLFLFFACVVLPECVTQICIFTPGTTGKLTVPQVIRISFFFAVIFFIGNVAYQEALSVSEVSLVNVLSSTSGLFTLILAAVLPSGPADRFTISKLCAVLLSIGGMTMVGLGAENTDIQNLLSTDNAKLGVMWSLIGTFCYAVYLVSLKKSVGSDENIDVPMFFGFVGMFSFTLLWPGMVALHYTGVEKFELPDRTSILLVVVNGLVGTVLSELMWLWGCLLTSSLIATMSLSLTIPLSIFLDIVFRKVEFSWLFYMGVAPVFLAFLAVTYLCHKPESDPVKTVIYKLFSCVC</sequence>
<dbReference type="Proteomes" id="UP000007875">
    <property type="component" value="Unassembled WGS sequence"/>
</dbReference>
<evidence type="ECO:0000256" key="5">
    <source>
        <dbReference type="SAM" id="Phobius"/>
    </source>
</evidence>
<dbReference type="eggNOG" id="KOG2765">
    <property type="taxonomic scope" value="Eukaryota"/>
</dbReference>
<feature type="transmembrane region" description="Helical" evidence="5">
    <location>
        <begin position="231"/>
        <end position="251"/>
    </location>
</feature>
<feature type="transmembrane region" description="Helical" evidence="5">
    <location>
        <begin position="205"/>
        <end position="225"/>
    </location>
</feature>
<feature type="transmembrane region" description="Helical" evidence="5">
    <location>
        <begin position="176"/>
        <end position="193"/>
    </location>
</feature>
<keyword evidence="6" id="KW-0732">Signal</keyword>
<evidence type="ECO:0000256" key="2">
    <source>
        <dbReference type="ARBA" id="ARBA00022692"/>
    </source>
</evidence>
<accession>H2ZHN5</accession>
<proteinExistence type="predicted"/>
<feature type="transmembrane region" description="Helical" evidence="5">
    <location>
        <begin position="337"/>
        <end position="359"/>
    </location>
</feature>
<reference evidence="8" key="1">
    <citation type="submission" date="2003-08" db="EMBL/GenBank/DDBJ databases">
        <authorList>
            <person name="Birren B."/>
            <person name="Nusbaum C."/>
            <person name="Abebe A."/>
            <person name="Abouelleil A."/>
            <person name="Adekoya E."/>
            <person name="Ait-zahra M."/>
            <person name="Allen N."/>
            <person name="Allen T."/>
            <person name="An P."/>
            <person name="Anderson M."/>
            <person name="Anderson S."/>
            <person name="Arachchi H."/>
            <person name="Armbruster J."/>
            <person name="Bachantsang P."/>
            <person name="Baldwin J."/>
            <person name="Barry A."/>
            <person name="Bayul T."/>
            <person name="Blitshsteyn B."/>
            <person name="Bloom T."/>
            <person name="Blye J."/>
            <person name="Boguslavskiy L."/>
            <person name="Borowsky M."/>
            <person name="Boukhgalter B."/>
            <person name="Brunache A."/>
            <person name="Butler J."/>
            <person name="Calixte N."/>
            <person name="Calvo S."/>
            <person name="Camarata J."/>
            <person name="Campo K."/>
            <person name="Chang J."/>
            <person name="Cheshatsang Y."/>
            <person name="Citroen M."/>
            <person name="Collymore A."/>
            <person name="Considine T."/>
            <person name="Cook A."/>
            <person name="Cooke P."/>
            <person name="Corum B."/>
            <person name="Cuomo C."/>
            <person name="David R."/>
            <person name="Dawoe T."/>
            <person name="Degray S."/>
            <person name="Dodge S."/>
            <person name="Dooley K."/>
            <person name="Dorje P."/>
            <person name="Dorjee K."/>
            <person name="Dorris L."/>
            <person name="Duffey N."/>
            <person name="Dupes A."/>
            <person name="Elkins T."/>
            <person name="Engels R."/>
            <person name="Erickson J."/>
            <person name="Farina A."/>
            <person name="Faro S."/>
            <person name="Ferreira P."/>
            <person name="Fischer H."/>
            <person name="Fitzgerald M."/>
            <person name="Foley K."/>
            <person name="Gage D."/>
            <person name="Galagan J."/>
            <person name="Gearin G."/>
            <person name="Gnerre S."/>
            <person name="Gnirke A."/>
            <person name="Goyette A."/>
            <person name="Graham J."/>
            <person name="Grandbois E."/>
            <person name="Gyaltsen K."/>
            <person name="Hafez N."/>
            <person name="Hagopian D."/>
            <person name="Hagos B."/>
            <person name="Hall J."/>
            <person name="Hatcher B."/>
            <person name="Heller A."/>
            <person name="Higgins H."/>
            <person name="Honan T."/>
            <person name="Horn A."/>
            <person name="Houde N."/>
            <person name="Hughes L."/>
            <person name="Hulme W."/>
            <person name="Husby E."/>
            <person name="Iliev I."/>
            <person name="Jaffe D."/>
            <person name="Jones C."/>
            <person name="Kamal M."/>
            <person name="Kamat A."/>
            <person name="Kamvysselis M."/>
            <person name="Karlsson E."/>
            <person name="Kells C."/>
            <person name="Kieu A."/>
            <person name="Kisner P."/>
            <person name="Kodira C."/>
            <person name="Kulbokas E."/>
            <person name="Labutti K."/>
            <person name="Lama D."/>
            <person name="Landers T."/>
            <person name="Leger J."/>
            <person name="Levine S."/>
            <person name="Lewis D."/>
            <person name="Lewis T."/>
            <person name="Lindblad-toh K."/>
            <person name="Liu X."/>
            <person name="Lokyitsang T."/>
            <person name="Lokyitsang Y."/>
            <person name="Lucien O."/>
            <person name="Lui A."/>
            <person name="Ma L.J."/>
            <person name="Mabbitt R."/>
            <person name="Macdonald J."/>
            <person name="Maclean C."/>
            <person name="Major J."/>
            <person name="Manning J."/>
            <person name="Marabella R."/>
            <person name="Maru K."/>
            <person name="Matthews C."/>
            <person name="Mauceli E."/>
            <person name="Mccarthy M."/>
            <person name="Mcdonough S."/>
            <person name="Mcghee T."/>
            <person name="Meldrim J."/>
            <person name="Meneus L."/>
            <person name="Mesirov J."/>
            <person name="Mihalev A."/>
            <person name="Mihova T."/>
            <person name="Mikkelsen T."/>
            <person name="Mlenga V."/>
            <person name="Moru K."/>
            <person name="Mozes J."/>
            <person name="Mulrain L."/>
            <person name="Munson G."/>
            <person name="Naylor J."/>
            <person name="Newes C."/>
            <person name="Nguyen C."/>
            <person name="Nguyen N."/>
            <person name="Nguyen T."/>
            <person name="Nicol R."/>
            <person name="Nielsen C."/>
            <person name="Nizzari M."/>
            <person name="Norbu C."/>
            <person name="Norbu N."/>
            <person name="O'donnell P."/>
            <person name="Okoawo O."/>
            <person name="O'leary S."/>
            <person name="Omotosho B."/>
            <person name="O'neill K."/>
            <person name="Osman S."/>
            <person name="Parker S."/>
            <person name="Perrin D."/>
            <person name="Phunkhang P."/>
            <person name="Piqani B."/>
            <person name="Purcell S."/>
            <person name="Rachupka T."/>
            <person name="Ramasamy U."/>
            <person name="Rameau R."/>
            <person name="Ray V."/>
            <person name="Raymond C."/>
            <person name="Retta R."/>
            <person name="Richardson S."/>
            <person name="Rise C."/>
            <person name="Rodriguez J."/>
            <person name="Rogers J."/>
            <person name="Rogov P."/>
            <person name="Rutman M."/>
            <person name="Schupbach R."/>
            <person name="Seaman C."/>
            <person name="Settipalli S."/>
            <person name="Sharpe T."/>
            <person name="Sheridan J."/>
            <person name="Sherpa N."/>
            <person name="Shi J."/>
            <person name="Smirnov S."/>
            <person name="Smith C."/>
            <person name="Sougnez C."/>
            <person name="Spencer B."/>
            <person name="Stalker J."/>
            <person name="Stange-thomann N."/>
            <person name="Stavropoulos S."/>
            <person name="Stetson K."/>
            <person name="Stone C."/>
            <person name="Stone S."/>
            <person name="Stubbs M."/>
            <person name="Talamas J."/>
            <person name="Tchuinga P."/>
            <person name="Tenzing P."/>
            <person name="Tesfaye S."/>
            <person name="Theodore J."/>
            <person name="Thoulutsang Y."/>
            <person name="Topham K."/>
            <person name="Towey S."/>
            <person name="Tsamla T."/>
            <person name="Tsomo N."/>
            <person name="Vallee D."/>
            <person name="Vassiliev H."/>
            <person name="Venkataraman V."/>
            <person name="Vinson J."/>
            <person name="Vo A."/>
            <person name="Wade C."/>
            <person name="Wang S."/>
            <person name="Wangchuk T."/>
            <person name="Wangdi T."/>
            <person name="Whittaker C."/>
            <person name="Wilkinson J."/>
            <person name="Wu Y."/>
            <person name="Wyman D."/>
            <person name="Yadav S."/>
            <person name="Yang S."/>
            <person name="Yang X."/>
            <person name="Yeager S."/>
            <person name="Yee E."/>
            <person name="Young G."/>
            <person name="Zainoun J."/>
            <person name="Zembeck L."/>
            <person name="Zimmer A."/>
            <person name="Zody M."/>
            <person name="Lander E."/>
        </authorList>
    </citation>
    <scope>NUCLEOTIDE SEQUENCE [LARGE SCALE GENOMIC DNA]</scope>
</reference>
<feature type="transmembrane region" description="Helical" evidence="5">
    <location>
        <begin position="365"/>
        <end position="386"/>
    </location>
</feature>
<evidence type="ECO:0000313" key="8">
    <source>
        <dbReference type="Proteomes" id="UP000007875"/>
    </source>
</evidence>
<feature type="transmembrane region" description="Helical" evidence="5">
    <location>
        <begin position="271"/>
        <end position="288"/>
    </location>
</feature>
<evidence type="ECO:0000256" key="1">
    <source>
        <dbReference type="ARBA" id="ARBA00004141"/>
    </source>
</evidence>
<organism evidence="7 8">
    <name type="scientific">Ciona savignyi</name>
    <name type="common">Pacific transparent sea squirt</name>
    <dbReference type="NCBI Taxonomy" id="51511"/>
    <lineage>
        <taxon>Eukaryota</taxon>
        <taxon>Metazoa</taxon>
        <taxon>Chordata</taxon>
        <taxon>Tunicata</taxon>
        <taxon>Ascidiacea</taxon>
        <taxon>Phlebobranchia</taxon>
        <taxon>Cionidae</taxon>
        <taxon>Ciona</taxon>
    </lineage>
</organism>
<dbReference type="GeneTree" id="ENSGT00390000005949"/>
<keyword evidence="8" id="KW-1185">Reference proteome</keyword>
<dbReference type="OMA" id="MYGVYTI"/>
<dbReference type="Ensembl" id="ENSCSAVT00000017284.1">
    <property type="protein sequence ID" value="ENSCSAVP00000017101.1"/>
    <property type="gene ID" value="ENSCSAVG00000010055.1"/>
</dbReference>
<dbReference type="GO" id="GO:0016020">
    <property type="term" value="C:membrane"/>
    <property type="evidence" value="ECO:0007669"/>
    <property type="project" value="UniProtKB-SubCell"/>
</dbReference>
<feature type="transmembrane region" description="Helical" evidence="5">
    <location>
        <begin position="300"/>
        <end position="325"/>
    </location>
</feature>
<reference evidence="7" key="2">
    <citation type="submission" date="2025-08" db="UniProtKB">
        <authorList>
            <consortium name="Ensembl"/>
        </authorList>
    </citation>
    <scope>IDENTIFICATION</scope>
</reference>
<dbReference type="InParanoid" id="H2ZHN5"/>
<feature type="transmembrane region" description="Helical" evidence="5">
    <location>
        <begin position="393"/>
        <end position="412"/>
    </location>
</feature>
<feature type="transmembrane region" description="Helical" evidence="5">
    <location>
        <begin position="142"/>
        <end position="164"/>
    </location>
</feature>
<name>H2ZHN5_CIOSA</name>
<dbReference type="PANTHER" id="PTHR23051:SF0">
    <property type="entry name" value="SOLUTE CARRIER FAMILY 35 MEMBER F5"/>
    <property type="match status" value="1"/>
</dbReference>
<keyword evidence="2 5" id="KW-0812">Transmembrane</keyword>
<feature type="signal peptide" evidence="6">
    <location>
        <begin position="1"/>
        <end position="24"/>
    </location>
</feature>
<protein>
    <submittedName>
        <fullName evidence="7">Uncharacterized protein</fullName>
    </submittedName>
</protein>